<name>A0A1U7CSC8_9BACT</name>
<dbReference type="RefSeq" id="WP_076347448.1">
    <property type="nucleotide sequence ID" value="NZ_CP019082.1"/>
</dbReference>
<evidence type="ECO:0000313" key="3">
    <source>
        <dbReference type="Proteomes" id="UP000186309"/>
    </source>
</evidence>
<dbReference type="STRING" id="1387353.BSF38_03337"/>
<dbReference type="KEGG" id="pbor:BSF38_03337"/>
<dbReference type="SUPFAM" id="SSF55729">
    <property type="entry name" value="Acyl-CoA N-acyltransferases (Nat)"/>
    <property type="match status" value="1"/>
</dbReference>
<evidence type="ECO:0000259" key="1">
    <source>
        <dbReference type="PROSITE" id="PS51186"/>
    </source>
</evidence>
<feature type="domain" description="N-acetyltransferase" evidence="1">
    <location>
        <begin position="3"/>
        <end position="186"/>
    </location>
</feature>
<proteinExistence type="predicted"/>
<accession>A0A1U7CSC8</accession>
<evidence type="ECO:0000313" key="2">
    <source>
        <dbReference type="EMBL" id="APW61808.1"/>
    </source>
</evidence>
<dbReference type="GO" id="GO:0016747">
    <property type="term" value="F:acyltransferase activity, transferring groups other than amino-acyl groups"/>
    <property type="evidence" value="ECO:0007669"/>
    <property type="project" value="InterPro"/>
</dbReference>
<protein>
    <recommendedName>
        <fullName evidence="1">N-acetyltransferase domain-containing protein</fullName>
    </recommendedName>
</protein>
<sequence length="353" mass="38998">MTRDIRPLQSDDLDALSRFLTSGFGAAADADFAAPDVLRWKYLESMGDSQEPEPRSYVARDESGAIVGHLGICPTAFTSSAIEAPGGRVPALHMIDWLGSPTRRGVGVSLMRKVNEIASVQFGLGGSRAGRDVAERSGYELLPPIWVYQRMLRPARWARLSGLGSPRQAARIARDLAKHYLNRPAPIRSQLELVPASTFGAEVADIASRAAAHAVLTERTPERLNYFLRFPRQAMSGFVFRDPSGRTRGFALLNLLPQPRTQIVVGKVVDCLLDDADPDLRHTAAQLLSRELARQGADVAEAYTGTPWTTEGLRRAGYVARHPLDFHLRDPNRLIPRDRPFQFTPIEGDYAYT</sequence>
<dbReference type="AlphaFoldDB" id="A0A1U7CSC8"/>
<dbReference type="PROSITE" id="PS51186">
    <property type="entry name" value="GNAT"/>
    <property type="match status" value="1"/>
</dbReference>
<reference evidence="3" key="1">
    <citation type="submission" date="2016-12" db="EMBL/GenBank/DDBJ databases">
        <title>Comparative genomics of four Isosphaeraceae planctomycetes: a common pool of plasmids and glycoside hydrolase genes.</title>
        <authorList>
            <person name="Ivanova A."/>
        </authorList>
    </citation>
    <scope>NUCLEOTIDE SEQUENCE [LARGE SCALE GENOMIC DNA]</scope>
    <source>
        <strain evidence="3">PX4</strain>
    </source>
</reference>
<dbReference type="Gene3D" id="3.40.630.30">
    <property type="match status" value="1"/>
</dbReference>
<dbReference type="InterPro" id="IPR016181">
    <property type="entry name" value="Acyl_CoA_acyltransferase"/>
</dbReference>
<dbReference type="OrthoDB" id="261603at2"/>
<dbReference type="Proteomes" id="UP000186309">
    <property type="component" value="Chromosome"/>
</dbReference>
<gene>
    <name evidence="2" type="ORF">BSF38_03337</name>
</gene>
<organism evidence="2 3">
    <name type="scientific">Paludisphaera borealis</name>
    <dbReference type="NCBI Taxonomy" id="1387353"/>
    <lineage>
        <taxon>Bacteria</taxon>
        <taxon>Pseudomonadati</taxon>
        <taxon>Planctomycetota</taxon>
        <taxon>Planctomycetia</taxon>
        <taxon>Isosphaerales</taxon>
        <taxon>Isosphaeraceae</taxon>
        <taxon>Paludisphaera</taxon>
    </lineage>
</organism>
<dbReference type="InterPro" id="IPR000182">
    <property type="entry name" value="GNAT_dom"/>
</dbReference>
<keyword evidence="3" id="KW-1185">Reference proteome</keyword>
<dbReference type="EMBL" id="CP019082">
    <property type="protein sequence ID" value="APW61808.1"/>
    <property type="molecule type" value="Genomic_DNA"/>
</dbReference>